<accession>A0ABD2PQ25</accession>
<evidence type="ECO:0000256" key="1">
    <source>
        <dbReference type="SAM" id="MobiDB-lite"/>
    </source>
</evidence>
<sequence>TCTKVDEQRGGLDVRDNSANGSLLCSHRSSRTSFGAEPSTHLEVMAQVYHKRLSDSKLMSYSKNYQSERLKTQSSHDDAVLVATGRKVLNHDESPEVDKPRNPVRRINSAVRRWSLAFGFNSITSDKSERLAPKTDVTQTSTKDENDSDSTEVMLGSASASTSDKGKQEPRRVNRLISKLKKRALAGKLFSSKVSHLIIIPHDSGSVYRVDQLQFIRLDLRHKPRVYHLSILLHRILVVVAGVSLI</sequence>
<organism evidence="2 3">
    <name type="scientific">Cichlidogyrus casuarinus</name>
    <dbReference type="NCBI Taxonomy" id="1844966"/>
    <lineage>
        <taxon>Eukaryota</taxon>
        <taxon>Metazoa</taxon>
        <taxon>Spiralia</taxon>
        <taxon>Lophotrochozoa</taxon>
        <taxon>Platyhelminthes</taxon>
        <taxon>Monogenea</taxon>
        <taxon>Monopisthocotylea</taxon>
        <taxon>Dactylogyridea</taxon>
        <taxon>Ancyrocephalidae</taxon>
        <taxon>Cichlidogyrus</taxon>
    </lineage>
</organism>
<evidence type="ECO:0000313" key="3">
    <source>
        <dbReference type="Proteomes" id="UP001626550"/>
    </source>
</evidence>
<comment type="caution">
    <text evidence="2">The sequence shown here is derived from an EMBL/GenBank/DDBJ whole genome shotgun (WGS) entry which is preliminary data.</text>
</comment>
<proteinExistence type="predicted"/>
<dbReference type="EMBL" id="JBJKFK010003934">
    <property type="protein sequence ID" value="KAL3309424.1"/>
    <property type="molecule type" value="Genomic_DNA"/>
</dbReference>
<protein>
    <submittedName>
        <fullName evidence="2">Uncharacterized protein</fullName>
    </submittedName>
</protein>
<feature type="region of interest" description="Disordered" evidence="1">
    <location>
        <begin position="129"/>
        <end position="172"/>
    </location>
</feature>
<gene>
    <name evidence="2" type="ORF">Ciccas_012030</name>
</gene>
<name>A0ABD2PQ25_9PLAT</name>
<reference evidence="2 3" key="1">
    <citation type="submission" date="2024-11" db="EMBL/GenBank/DDBJ databases">
        <title>Adaptive evolution of stress response genes in parasites aligns with host niche diversity.</title>
        <authorList>
            <person name="Hahn C."/>
            <person name="Resl P."/>
        </authorList>
    </citation>
    <scope>NUCLEOTIDE SEQUENCE [LARGE SCALE GENOMIC DNA]</scope>
    <source>
        <strain evidence="2">EGGRZ-B1_66</strain>
        <tissue evidence="2">Body</tissue>
    </source>
</reference>
<keyword evidence="3" id="KW-1185">Reference proteome</keyword>
<dbReference type="Proteomes" id="UP001626550">
    <property type="component" value="Unassembled WGS sequence"/>
</dbReference>
<dbReference type="AlphaFoldDB" id="A0ABD2PQ25"/>
<evidence type="ECO:0000313" key="2">
    <source>
        <dbReference type="EMBL" id="KAL3309424.1"/>
    </source>
</evidence>
<feature type="non-terminal residue" evidence="2">
    <location>
        <position position="1"/>
    </location>
</feature>